<name>A0A0G4F9X3_VITBC</name>
<feature type="compositionally biased region" description="Low complexity" evidence="1">
    <location>
        <begin position="29"/>
        <end position="43"/>
    </location>
</feature>
<feature type="compositionally biased region" description="Basic and acidic residues" evidence="1">
    <location>
        <begin position="1"/>
        <end position="25"/>
    </location>
</feature>
<evidence type="ECO:0000313" key="3">
    <source>
        <dbReference type="Proteomes" id="UP000041254"/>
    </source>
</evidence>
<evidence type="ECO:0000313" key="2">
    <source>
        <dbReference type="EMBL" id="CEM09170.1"/>
    </source>
</evidence>
<feature type="compositionally biased region" description="Polar residues" evidence="1">
    <location>
        <begin position="44"/>
        <end position="53"/>
    </location>
</feature>
<gene>
    <name evidence="2" type="ORF">Vbra_21269</name>
</gene>
<dbReference type="AlphaFoldDB" id="A0A0G4F9X3"/>
<keyword evidence="3" id="KW-1185">Reference proteome</keyword>
<dbReference type="InParanoid" id="A0A0G4F9X3"/>
<protein>
    <submittedName>
        <fullName evidence="2">Uncharacterized protein</fullName>
    </submittedName>
</protein>
<proteinExistence type="predicted"/>
<feature type="compositionally biased region" description="Basic and acidic residues" evidence="1">
    <location>
        <begin position="54"/>
        <end position="63"/>
    </location>
</feature>
<reference evidence="2 3" key="1">
    <citation type="submission" date="2014-11" db="EMBL/GenBank/DDBJ databases">
        <authorList>
            <person name="Zhu J."/>
            <person name="Qi W."/>
            <person name="Song R."/>
        </authorList>
    </citation>
    <scope>NUCLEOTIDE SEQUENCE [LARGE SCALE GENOMIC DNA]</scope>
</reference>
<dbReference type="VEuPathDB" id="CryptoDB:Vbra_21269"/>
<evidence type="ECO:0000256" key="1">
    <source>
        <dbReference type="SAM" id="MobiDB-lite"/>
    </source>
</evidence>
<organism evidence="2 3">
    <name type="scientific">Vitrella brassicaformis (strain CCMP3155)</name>
    <dbReference type="NCBI Taxonomy" id="1169540"/>
    <lineage>
        <taxon>Eukaryota</taxon>
        <taxon>Sar</taxon>
        <taxon>Alveolata</taxon>
        <taxon>Colpodellida</taxon>
        <taxon>Vitrellaceae</taxon>
        <taxon>Vitrella</taxon>
    </lineage>
</organism>
<feature type="compositionally biased region" description="Basic and acidic residues" evidence="1">
    <location>
        <begin position="71"/>
        <end position="88"/>
    </location>
</feature>
<sequence length="167" mass="18861">MKAEGSCRLRHDRESKEASARRREDDDASSVLSSISLSFDSKSVYTGKTGRSSTADKKTDKSHRSNNNNRAPDKQKEKEFTRLSERKQQPPRPYRPMDHHNVLSCLPPVLLDRNHRHQGANLSYSTLLALISEPKNADEARRQAFLKSILRMQVSREMTDGGGGGVR</sequence>
<accession>A0A0G4F9X3</accession>
<feature type="region of interest" description="Disordered" evidence="1">
    <location>
        <begin position="1"/>
        <end position="100"/>
    </location>
</feature>
<dbReference type="EMBL" id="CDMY01000394">
    <property type="protein sequence ID" value="CEM09170.1"/>
    <property type="molecule type" value="Genomic_DNA"/>
</dbReference>
<dbReference type="Proteomes" id="UP000041254">
    <property type="component" value="Unassembled WGS sequence"/>
</dbReference>